<evidence type="ECO:0000256" key="1">
    <source>
        <dbReference type="SAM" id="Phobius"/>
    </source>
</evidence>
<proteinExistence type="predicted"/>
<feature type="transmembrane region" description="Helical" evidence="1">
    <location>
        <begin position="31"/>
        <end position="57"/>
    </location>
</feature>
<dbReference type="AlphaFoldDB" id="A0A8T0VAP1"/>
<keyword evidence="1" id="KW-0812">Transmembrane</keyword>
<reference evidence="3" key="1">
    <citation type="submission" date="2020-05" db="EMBL/GenBank/DDBJ databases">
        <title>WGS assembly of Panicum virgatum.</title>
        <authorList>
            <person name="Lovell J.T."/>
            <person name="Jenkins J."/>
            <person name="Shu S."/>
            <person name="Juenger T.E."/>
            <person name="Schmutz J."/>
        </authorList>
    </citation>
    <scope>NUCLEOTIDE SEQUENCE</scope>
    <source>
        <strain evidence="3">AP13</strain>
    </source>
</reference>
<feature type="transmembrane region" description="Helical" evidence="1">
    <location>
        <begin position="153"/>
        <end position="172"/>
    </location>
</feature>
<accession>A0A8T0VAP1</accession>
<keyword evidence="1" id="KW-1133">Transmembrane helix</keyword>
<organism evidence="3 4">
    <name type="scientific">Panicum virgatum</name>
    <name type="common">Blackwell switchgrass</name>
    <dbReference type="NCBI Taxonomy" id="38727"/>
    <lineage>
        <taxon>Eukaryota</taxon>
        <taxon>Viridiplantae</taxon>
        <taxon>Streptophyta</taxon>
        <taxon>Embryophyta</taxon>
        <taxon>Tracheophyta</taxon>
        <taxon>Spermatophyta</taxon>
        <taxon>Magnoliopsida</taxon>
        <taxon>Liliopsida</taxon>
        <taxon>Poales</taxon>
        <taxon>Poaceae</taxon>
        <taxon>PACMAD clade</taxon>
        <taxon>Panicoideae</taxon>
        <taxon>Panicodae</taxon>
        <taxon>Paniceae</taxon>
        <taxon>Panicinae</taxon>
        <taxon>Panicum</taxon>
        <taxon>Panicum sect. Hiantes</taxon>
    </lineage>
</organism>
<feature type="transmembrane region" description="Helical" evidence="1">
    <location>
        <begin position="121"/>
        <end position="141"/>
    </location>
</feature>
<dbReference type="EMBL" id="CM029040">
    <property type="protein sequence ID" value="KAG2631427.1"/>
    <property type="molecule type" value="Genomic_DNA"/>
</dbReference>
<keyword evidence="4" id="KW-1185">Reference proteome</keyword>
<evidence type="ECO:0000259" key="2">
    <source>
        <dbReference type="Pfam" id="PF13968"/>
    </source>
</evidence>
<protein>
    <recommendedName>
        <fullName evidence="2">DUF4220 domain-containing protein</fullName>
    </recommendedName>
</protein>
<feature type="transmembrane region" description="Helical" evidence="1">
    <location>
        <begin position="322"/>
        <end position="348"/>
    </location>
</feature>
<feature type="transmembrane region" description="Helical" evidence="1">
    <location>
        <begin position="89"/>
        <end position="109"/>
    </location>
</feature>
<keyword evidence="1" id="KW-0472">Membrane</keyword>
<sequence length="390" mass="44108">MAGGNSTISFSKITCNPHLVSSFRKSMVGKIWLVNALQLGTTTLFLAVISTVVSMGAGSNGYDTKRYDMDNGDSNQLIAKCEPMFPHSILVEVWASLIIMINTSAVVAVDDRDGGSMGPPFELLVKGVWTFYLGMSYIILFINRDGFYYPDDIIHIALEVVPFAVICIKMVFKYCAFEKARQSFALGRNPHLIFGHMKQQTSHHGELVVCEDAPPPLLVMGEEKRHVEKQPLGLDHMLPTSTLKPQKDLRFSFALFKLLRCRFARYKVTNNAGSKSMDALSFFWSLLLKDGEHDRVFLVISDELSFLHDYYYSSLPIYYSRYWLPILGIFISLLCIVCCVLLIPMLVWRVLLYFLHSKTTAQRHLASRRIWKLVSRSSASIFAFGVSHDG</sequence>
<evidence type="ECO:0000313" key="4">
    <source>
        <dbReference type="Proteomes" id="UP000823388"/>
    </source>
</evidence>
<name>A0A8T0VAP1_PANVG</name>
<feature type="domain" description="DUF4220" evidence="2">
    <location>
        <begin position="89"/>
        <end position="353"/>
    </location>
</feature>
<dbReference type="PANTHER" id="PTHR31325">
    <property type="entry name" value="OS01G0798800 PROTEIN-RELATED"/>
    <property type="match status" value="1"/>
</dbReference>
<dbReference type="InterPro" id="IPR025315">
    <property type="entry name" value="DUF4220"/>
</dbReference>
<dbReference type="Proteomes" id="UP000823388">
    <property type="component" value="Chromosome 2N"/>
</dbReference>
<comment type="caution">
    <text evidence="3">The sequence shown here is derived from an EMBL/GenBank/DDBJ whole genome shotgun (WGS) entry which is preliminary data.</text>
</comment>
<dbReference type="Pfam" id="PF13968">
    <property type="entry name" value="DUF4220"/>
    <property type="match status" value="1"/>
</dbReference>
<gene>
    <name evidence="3" type="ORF">PVAP13_2NG041258</name>
</gene>
<evidence type="ECO:0000313" key="3">
    <source>
        <dbReference type="EMBL" id="KAG2631427.1"/>
    </source>
</evidence>